<dbReference type="GO" id="GO:0005524">
    <property type="term" value="F:ATP binding"/>
    <property type="evidence" value="ECO:0007669"/>
    <property type="project" value="UniProtKB-KW"/>
</dbReference>
<evidence type="ECO:0000256" key="2">
    <source>
        <dbReference type="ARBA" id="ARBA00009605"/>
    </source>
</evidence>
<dbReference type="InterPro" id="IPR011009">
    <property type="entry name" value="Kinase-like_dom_sf"/>
</dbReference>
<dbReference type="Proteomes" id="UP001209878">
    <property type="component" value="Unassembled WGS sequence"/>
</dbReference>
<reference evidence="16" key="1">
    <citation type="journal article" date="2023" name="Mol. Biol. Evol.">
        <title>Third-Generation Sequencing Reveals the Adaptive Role of the Epigenome in Three Deep-Sea Polychaetes.</title>
        <authorList>
            <person name="Perez M."/>
            <person name="Aroh O."/>
            <person name="Sun Y."/>
            <person name="Lan Y."/>
            <person name="Juniper S.K."/>
            <person name="Young C.R."/>
            <person name="Angers B."/>
            <person name="Qian P.Y."/>
        </authorList>
    </citation>
    <scope>NUCLEOTIDE SEQUENCE</scope>
    <source>
        <strain evidence="16">R07B-5</strain>
    </source>
</reference>
<dbReference type="AlphaFoldDB" id="A0AAD9NWM7"/>
<keyword evidence="4" id="KW-0723">Serine/threonine-protein kinase</keyword>
<keyword evidence="8" id="KW-0547">Nucleotide-binding</keyword>
<dbReference type="GO" id="GO:0017002">
    <property type="term" value="F:activin receptor activity"/>
    <property type="evidence" value="ECO:0007669"/>
    <property type="project" value="TreeGrafter"/>
</dbReference>
<evidence type="ECO:0000259" key="15">
    <source>
        <dbReference type="PROSITE" id="PS50011"/>
    </source>
</evidence>
<accession>A0AAD9NWM7</accession>
<evidence type="ECO:0000256" key="11">
    <source>
        <dbReference type="ARBA" id="ARBA00022989"/>
    </source>
</evidence>
<evidence type="ECO:0000256" key="10">
    <source>
        <dbReference type="ARBA" id="ARBA00022840"/>
    </source>
</evidence>
<evidence type="ECO:0000256" key="5">
    <source>
        <dbReference type="ARBA" id="ARBA00022679"/>
    </source>
</evidence>
<keyword evidence="13" id="KW-0675">Receptor</keyword>
<dbReference type="GO" id="GO:0048179">
    <property type="term" value="C:activin receptor complex"/>
    <property type="evidence" value="ECO:0007669"/>
    <property type="project" value="TreeGrafter"/>
</dbReference>
<dbReference type="Gene3D" id="3.30.200.20">
    <property type="entry name" value="Phosphorylase Kinase, domain 1"/>
    <property type="match status" value="1"/>
</dbReference>
<gene>
    <name evidence="16" type="ORF">NP493_295g10008</name>
</gene>
<keyword evidence="7" id="KW-0732">Signal</keyword>
<dbReference type="SUPFAM" id="SSF56112">
    <property type="entry name" value="Protein kinase-like (PK-like)"/>
    <property type="match status" value="1"/>
</dbReference>
<dbReference type="InterPro" id="IPR000333">
    <property type="entry name" value="TGFB_receptor"/>
</dbReference>
<dbReference type="PANTHER" id="PTHR23255:SF98">
    <property type="entry name" value="SERINE_THREONINE-PROTEIN KINASE RECEPTOR"/>
    <property type="match status" value="1"/>
</dbReference>
<keyword evidence="12 14" id="KW-0472">Membrane</keyword>
<comment type="caution">
    <text evidence="16">The sequence shown here is derived from an EMBL/GenBank/DDBJ whole genome shotgun (WGS) entry which is preliminary data.</text>
</comment>
<evidence type="ECO:0000256" key="1">
    <source>
        <dbReference type="ARBA" id="ARBA00004479"/>
    </source>
</evidence>
<evidence type="ECO:0000256" key="9">
    <source>
        <dbReference type="ARBA" id="ARBA00022777"/>
    </source>
</evidence>
<evidence type="ECO:0000313" key="17">
    <source>
        <dbReference type="Proteomes" id="UP001209878"/>
    </source>
</evidence>
<dbReference type="PROSITE" id="PS50011">
    <property type="entry name" value="PROTEIN_KINASE_DOM"/>
    <property type="match status" value="1"/>
</dbReference>
<keyword evidence="11 14" id="KW-1133">Transmembrane helix</keyword>
<sequence>MLCSVVDVQQGPVYYDTRSHILTTLAYALIPICAITILILVSMWMWKRHKNAYHQALPTCDPSPATPPSPLLGYSPLQLLEVKARGRYGCVWRAQMKSRIVAVKIFPLQDKQSWATERDIYLLPQMGTCNNILQYLGAEKRGDNLNTELWLITEFHERGSLYDYLKVLSYVVTAANI</sequence>
<keyword evidence="17" id="KW-1185">Reference proteome</keyword>
<dbReference type="EMBL" id="JAODUO010000294">
    <property type="protein sequence ID" value="KAK2183839.1"/>
    <property type="molecule type" value="Genomic_DNA"/>
</dbReference>
<evidence type="ECO:0000256" key="8">
    <source>
        <dbReference type="ARBA" id="ARBA00022741"/>
    </source>
</evidence>
<dbReference type="EC" id="2.7.11.30" evidence="3"/>
<name>A0AAD9NWM7_RIDPI</name>
<evidence type="ECO:0000256" key="6">
    <source>
        <dbReference type="ARBA" id="ARBA00022692"/>
    </source>
</evidence>
<keyword evidence="10" id="KW-0067">ATP-binding</keyword>
<comment type="subcellular location">
    <subcellularLocation>
        <location evidence="1">Membrane</location>
        <topology evidence="1">Single-pass type I membrane protein</topology>
    </subcellularLocation>
</comment>
<comment type="similarity">
    <text evidence="2">Belongs to the protein kinase superfamily. TKL Ser/Thr protein kinase family. TGFB receptor subfamily.</text>
</comment>
<dbReference type="GO" id="GO:0071363">
    <property type="term" value="P:cellular response to growth factor stimulus"/>
    <property type="evidence" value="ECO:0007669"/>
    <property type="project" value="TreeGrafter"/>
</dbReference>
<dbReference type="InterPro" id="IPR000719">
    <property type="entry name" value="Prot_kinase_dom"/>
</dbReference>
<dbReference type="FunFam" id="3.30.200.20:FF:000094">
    <property type="entry name" value="Serine/threonine-protein kinase receptor"/>
    <property type="match status" value="1"/>
</dbReference>
<organism evidence="16 17">
    <name type="scientific">Ridgeia piscesae</name>
    <name type="common">Tubeworm</name>
    <dbReference type="NCBI Taxonomy" id="27915"/>
    <lineage>
        <taxon>Eukaryota</taxon>
        <taxon>Metazoa</taxon>
        <taxon>Spiralia</taxon>
        <taxon>Lophotrochozoa</taxon>
        <taxon>Annelida</taxon>
        <taxon>Polychaeta</taxon>
        <taxon>Sedentaria</taxon>
        <taxon>Canalipalpata</taxon>
        <taxon>Sabellida</taxon>
        <taxon>Siboglinidae</taxon>
        <taxon>Ridgeia</taxon>
    </lineage>
</organism>
<protein>
    <recommendedName>
        <fullName evidence="3">receptor protein serine/threonine kinase</fullName>
        <ecNumber evidence="3">2.7.11.30</ecNumber>
    </recommendedName>
</protein>
<proteinExistence type="inferred from homology"/>
<evidence type="ECO:0000256" key="12">
    <source>
        <dbReference type="ARBA" id="ARBA00023136"/>
    </source>
</evidence>
<keyword evidence="9" id="KW-0418">Kinase</keyword>
<evidence type="ECO:0000256" key="3">
    <source>
        <dbReference type="ARBA" id="ARBA00012401"/>
    </source>
</evidence>
<keyword evidence="5" id="KW-0808">Transferase</keyword>
<keyword evidence="6 14" id="KW-0812">Transmembrane</keyword>
<evidence type="ECO:0000313" key="16">
    <source>
        <dbReference type="EMBL" id="KAK2183839.1"/>
    </source>
</evidence>
<feature type="transmembrane region" description="Helical" evidence="14">
    <location>
        <begin position="25"/>
        <end position="46"/>
    </location>
</feature>
<evidence type="ECO:0000256" key="13">
    <source>
        <dbReference type="ARBA" id="ARBA00023170"/>
    </source>
</evidence>
<dbReference type="GO" id="GO:0048185">
    <property type="term" value="F:activin binding"/>
    <property type="evidence" value="ECO:0007669"/>
    <property type="project" value="TreeGrafter"/>
</dbReference>
<dbReference type="Pfam" id="PF07714">
    <property type="entry name" value="PK_Tyr_Ser-Thr"/>
    <property type="match status" value="1"/>
</dbReference>
<evidence type="ECO:0000256" key="7">
    <source>
        <dbReference type="ARBA" id="ARBA00022729"/>
    </source>
</evidence>
<evidence type="ECO:0000256" key="4">
    <source>
        <dbReference type="ARBA" id="ARBA00022527"/>
    </source>
</evidence>
<dbReference type="InterPro" id="IPR001245">
    <property type="entry name" value="Ser-Thr/Tyr_kinase_cat_dom"/>
</dbReference>
<feature type="domain" description="Protein kinase" evidence="15">
    <location>
        <begin position="77"/>
        <end position="177"/>
    </location>
</feature>
<evidence type="ECO:0000256" key="14">
    <source>
        <dbReference type="SAM" id="Phobius"/>
    </source>
</evidence>
<dbReference type="PANTHER" id="PTHR23255">
    <property type="entry name" value="TRANSFORMING GROWTH FACTOR-BETA RECEPTOR TYPE I AND II"/>
    <property type="match status" value="1"/>
</dbReference>